<gene>
    <name evidence="2" type="ORF">T11_12338</name>
</gene>
<evidence type="ECO:0000313" key="2">
    <source>
        <dbReference type="EMBL" id="KRZ05679.1"/>
    </source>
</evidence>
<feature type="chain" id="PRO_5006878870" evidence="1">
    <location>
        <begin position="24"/>
        <end position="88"/>
    </location>
</feature>
<keyword evidence="3" id="KW-1185">Reference proteome</keyword>
<keyword evidence="1" id="KW-0732">Signal</keyword>
<dbReference type="OrthoDB" id="5920448at2759"/>
<evidence type="ECO:0000313" key="3">
    <source>
        <dbReference type="Proteomes" id="UP000055024"/>
    </source>
</evidence>
<comment type="caution">
    <text evidence="2">The sequence shown here is derived from an EMBL/GenBank/DDBJ whole genome shotgun (WGS) entry which is preliminary data.</text>
</comment>
<evidence type="ECO:0000256" key="1">
    <source>
        <dbReference type="SAM" id="SignalP"/>
    </source>
</evidence>
<accession>A0A0V1H5W7</accession>
<reference evidence="2 3" key="1">
    <citation type="submission" date="2015-01" db="EMBL/GenBank/DDBJ databases">
        <title>Evolution of Trichinella species and genotypes.</title>
        <authorList>
            <person name="Korhonen P.K."/>
            <person name="Edoardo P."/>
            <person name="Giuseppe L.R."/>
            <person name="Gasser R.B."/>
        </authorList>
    </citation>
    <scope>NUCLEOTIDE SEQUENCE [LARGE SCALE GENOMIC DNA]</scope>
    <source>
        <strain evidence="2">ISS1029</strain>
    </source>
</reference>
<dbReference type="AlphaFoldDB" id="A0A0V1H5W7"/>
<protein>
    <submittedName>
        <fullName evidence="2">Uncharacterized protein</fullName>
    </submittedName>
</protein>
<dbReference type="Proteomes" id="UP000055024">
    <property type="component" value="Unassembled WGS sequence"/>
</dbReference>
<feature type="signal peptide" evidence="1">
    <location>
        <begin position="1"/>
        <end position="23"/>
    </location>
</feature>
<sequence length="88" mass="10265">MALERFYYIMLLVLFHTFYQSLAITVETPDRLCSDNKPTVIDSIEDISLRTLTAEFLKKSITNIAQMRAQFMEQDPDDERSSKARQDV</sequence>
<organism evidence="2 3">
    <name type="scientific">Trichinella zimbabwensis</name>
    <dbReference type="NCBI Taxonomy" id="268475"/>
    <lineage>
        <taxon>Eukaryota</taxon>
        <taxon>Metazoa</taxon>
        <taxon>Ecdysozoa</taxon>
        <taxon>Nematoda</taxon>
        <taxon>Enoplea</taxon>
        <taxon>Dorylaimia</taxon>
        <taxon>Trichinellida</taxon>
        <taxon>Trichinellidae</taxon>
        <taxon>Trichinella</taxon>
    </lineage>
</organism>
<dbReference type="EMBL" id="JYDP01000134">
    <property type="protein sequence ID" value="KRZ05679.1"/>
    <property type="molecule type" value="Genomic_DNA"/>
</dbReference>
<proteinExistence type="predicted"/>
<name>A0A0V1H5W7_9BILA</name>